<organism evidence="5 6">
    <name type="scientific">Rhizobium grahamii</name>
    <dbReference type="NCBI Taxonomy" id="1120045"/>
    <lineage>
        <taxon>Bacteria</taxon>
        <taxon>Pseudomonadati</taxon>
        <taxon>Pseudomonadota</taxon>
        <taxon>Alphaproteobacteria</taxon>
        <taxon>Hyphomicrobiales</taxon>
        <taxon>Rhizobiaceae</taxon>
        <taxon>Rhizobium/Agrobacterium group</taxon>
        <taxon>Rhizobium</taxon>
    </lineage>
</organism>
<dbReference type="GO" id="GO:0043565">
    <property type="term" value="F:sequence-specific DNA binding"/>
    <property type="evidence" value="ECO:0007669"/>
    <property type="project" value="InterPro"/>
</dbReference>
<accession>A0A370KGN0</accession>
<reference evidence="5 6" key="1">
    <citation type="submission" date="2017-03" db="EMBL/GenBank/DDBJ databases">
        <title>Genome analysis of Rhizobial strains effectives or ineffectives for nitrogen fixation isolated from bean seeds.</title>
        <authorList>
            <person name="Peralta H."/>
            <person name="Aguilar-Vera A."/>
            <person name="Mora Y."/>
            <person name="Vargas-Lagunas C."/>
            <person name="Girard L."/>
            <person name="Mora J."/>
        </authorList>
    </citation>
    <scope>NUCLEOTIDE SEQUENCE [LARGE SCALE GENOMIC DNA]</scope>
    <source>
        <strain evidence="5 6">CCGM3</strain>
    </source>
</reference>
<evidence type="ECO:0000313" key="5">
    <source>
        <dbReference type="EMBL" id="RDJ02985.1"/>
    </source>
</evidence>
<dbReference type="InterPro" id="IPR009057">
    <property type="entry name" value="Homeodomain-like_sf"/>
</dbReference>
<dbReference type="PROSITE" id="PS00041">
    <property type="entry name" value="HTH_ARAC_FAMILY_1"/>
    <property type="match status" value="1"/>
</dbReference>
<keyword evidence="1" id="KW-0805">Transcription regulation</keyword>
<dbReference type="InterPro" id="IPR020449">
    <property type="entry name" value="Tscrpt_reg_AraC-type_HTH"/>
</dbReference>
<dbReference type="Proteomes" id="UP000254939">
    <property type="component" value="Unassembled WGS sequence"/>
</dbReference>
<dbReference type="Pfam" id="PF12852">
    <property type="entry name" value="Cupin_6"/>
    <property type="match status" value="1"/>
</dbReference>
<dbReference type="Pfam" id="PF12833">
    <property type="entry name" value="HTH_18"/>
    <property type="match status" value="1"/>
</dbReference>
<keyword evidence="2" id="KW-0238">DNA-binding</keyword>
<dbReference type="PROSITE" id="PS01124">
    <property type="entry name" value="HTH_ARAC_FAMILY_2"/>
    <property type="match status" value="1"/>
</dbReference>
<comment type="caution">
    <text evidence="5">The sequence shown here is derived from an EMBL/GenBank/DDBJ whole genome shotgun (WGS) entry which is preliminary data.</text>
</comment>
<feature type="domain" description="HTH araC/xylS-type" evidence="4">
    <location>
        <begin position="206"/>
        <end position="303"/>
    </location>
</feature>
<dbReference type="AlphaFoldDB" id="A0A370KGN0"/>
<protein>
    <submittedName>
        <fullName evidence="5">AraC family transcriptional regulator</fullName>
    </submittedName>
</protein>
<dbReference type="Gene3D" id="1.10.10.60">
    <property type="entry name" value="Homeodomain-like"/>
    <property type="match status" value="1"/>
</dbReference>
<dbReference type="GO" id="GO:0003700">
    <property type="term" value="F:DNA-binding transcription factor activity"/>
    <property type="evidence" value="ECO:0007669"/>
    <property type="project" value="InterPro"/>
</dbReference>
<dbReference type="InterPro" id="IPR018060">
    <property type="entry name" value="HTH_AraC"/>
</dbReference>
<evidence type="ECO:0000256" key="3">
    <source>
        <dbReference type="ARBA" id="ARBA00023163"/>
    </source>
</evidence>
<dbReference type="PANTHER" id="PTHR11019">
    <property type="entry name" value="HTH-TYPE TRANSCRIPTIONAL REGULATOR NIMR"/>
    <property type="match status" value="1"/>
</dbReference>
<sequence length="316" mass="34651">MSDALTEMMRGLRLDGVEYGRCQPSAPWATAFPAKEEAQFHFVAAGKAHLQSPNGEWAEMLPGDAVLLPRGDAHVIASEPGLDPTPVGSLPRKPLCDGIVDLQCSCADNRNLLFFAVLRFNVDKHHPLLQLMPKMMRTSDLAANEPSIPALLEAMMREVDMNRVGAGGILARLADVLTATLIRTWVEHGCGDASGWLAAVRNPEIGRVLAAIHLDPAYDWTVEELARKMGASRSAFAERFSKVVGETPARYVARMRMHQAHQWLLEGQRVGSIAERLGYESEASFSRAFKRIMGASPVTFRGRALDPSRPVMRVAS</sequence>
<evidence type="ECO:0000259" key="4">
    <source>
        <dbReference type="PROSITE" id="PS01124"/>
    </source>
</evidence>
<keyword evidence="3" id="KW-0804">Transcription</keyword>
<evidence type="ECO:0000313" key="6">
    <source>
        <dbReference type="Proteomes" id="UP000254939"/>
    </source>
</evidence>
<dbReference type="PRINTS" id="PR00032">
    <property type="entry name" value="HTHARAC"/>
</dbReference>
<dbReference type="InterPro" id="IPR018062">
    <property type="entry name" value="HTH_AraC-typ_CS"/>
</dbReference>
<gene>
    <name evidence="5" type="ORF">B5K06_31335</name>
</gene>
<dbReference type="RefSeq" id="WP_114715679.1">
    <property type="nucleotide sequence ID" value="NZ_KZ857269.1"/>
</dbReference>
<dbReference type="SUPFAM" id="SSF46689">
    <property type="entry name" value="Homeodomain-like"/>
    <property type="match status" value="2"/>
</dbReference>
<evidence type="ECO:0000256" key="1">
    <source>
        <dbReference type="ARBA" id="ARBA00023015"/>
    </source>
</evidence>
<dbReference type="EMBL" id="NAAC01000045">
    <property type="protein sequence ID" value="RDJ02985.1"/>
    <property type="molecule type" value="Genomic_DNA"/>
</dbReference>
<dbReference type="OrthoDB" id="9802263at2"/>
<proteinExistence type="predicted"/>
<dbReference type="SUPFAM" id="SSF51215">
    <property type="entry name" value="Regulatory protein AraC"/>
    <property type="match status" value="1"/>
</dbReference>
<name>A0A370KGN0_9HYPH</name>
<dbReference type="InterPro" id="IPR037923">
    <property type="entry name" value="HTH-like"/>
</dbReference>
<evidence type="ECO:0000256" key="2">
    <source>
        <dbReference type="ARBA" id="ARBA00023125"/>
    </source>
</evidence>
<dbReference type="InterPro" id="IPR032783">
    <property type="entry name" value="AraC_lig"/>
</dbReference>
<dbReference type="SMART" id="SM00342">
    <property type="entry name" value="HTH_ARAC"/>
    <property type="match status" value="1"/>
</dbReference>
<dbReference type="PANTHER" id="PTHR11019:SF159">
    <property type="entry name" value="TRANSCRIPTIONAL REGULATOR-RELATED"/>
    <property type="match status" value="1"/>
</dbReference>